<feature type="domain" description="TauD/TfdA-like" evidence="6">
    <location>
        <begin position="67"/>
        <end position="180"/>
    </location>
</feature>
<comment type="similarity">
    <text evidence="1">Belongs to the TfdA dioxygenase family.</text>
</comment>
<dbReference type="Pfam" id="PF02668">
    <property type="entry name" value="TauD"/>
    <property type="match status" value="1"/>
</dbReference>
<dbReference type="PANTHER" id="PTHR30468:SF1">
    <property type="entry name" value="ALPHA-KETOGLUTARATE-DEPENDENT SULFONATE DIOXYGENASE"/>
    <property type="match status" value="1"/>
</dbReference>
<evidence type="ECO:0000256" key="1">
    <source>
        <dbReference type="ARBA" id="ARBA00005896"/>
    </source>
</evidence>
<gene>
    <name evidence="7" type="ORF">ACFPEL_29555</name>
</gene>
<dbReference type="Gene3D" id="3.60.130.10">
    <property type="entry name" value="Clavaminate synthase-like"/>
    <property type="match status" value="2"/>
</dbReference>
<dbReference type="GO" id="GO:0051213">
    <property type="term" value="F:dioxygenase activity"/>
    <property type="evidence" value="ECO:0007669"/>
    <property type="project" value="UniProtKB-KW"/>
</dbReference>
<evidence type="ECO:0000259" key="6">
    <source>
        <dbReference type="Pfam" id="PF02668"/>
    </source>
</evidence>
<comment type="caution">
    <text evidence="7">The sequence shown here is derived from an EMBL/GenBank/DDBJ whole genome shotgun (WGS) entry which is preliminary data.</text>
</comment>
<dbReference type="EMBL" id="JBHSIM010000068">
    <property type="protein sequence ID" value="MFC4836581.1"/>
    <property type="molecule type" value="Genomic_DNA"/>
</dbReference>
<dbReference type="SUPFAM" id="SSF51197">
    <property type="entry name" value="Clavaminate synthase-like"/>
    <property type="match status" value="1"/>
</dbReference>
<keyword evidence="4" id="KW-0560">Oxidoreductase</keyword>
<keyword evidence="2" id="KW-0479">Metal-binding</keyword>
<dbReference type="InterPro" id="IPR003819">
    <property type="entry name" value="TauD/TfdA-like"/>
</dbReference>
<dbReference type="Proteomes" id="UP001595909">
    <property type="component" value="Unassembled WGS sequence"/>
</dbReference>
<keyword evidence="5" id="KW-0408">Iron</keyword>
<evidence type="ECO:0000313" key="8">
    <source>
        <dbReference type="Proteomes" id="UP001595909"/>
    </source>
</evidence>
<proteinExistence type="inferred from homology"/>
<evidence type="ECO:0000256" key="3">
    <source>
        <dbReference type="ARBA" id="ARBA00022964"/>
    </source>
</evidence>
<dbReference type="InterPro" id="IPR051323">
    <property type="entry name" value="AtsK-like"/>
</dbReference>
<reference evidence="8" key="1">
    <citation type="journal article" date="2019" name="Int. J. Syst. Evol. Microbiol.">
        <title>The Global Catalogue of Microorganisms (GCM) 10K type strain sequencing project: providing services to taxonomists for standard genome sequencing and annotation.</title>
        <authorList>
            <consortium name="The Broad Institute Genomics Platform"/>
            <consortium name="The Broad Institute Genome Sequencing Center for Infectious Disease"/>
            <person name="Wu L."/>
            <person name="Ma J."/>
        </authorList>
    </citation>
    <scope>NUCLEOTIDE SEQUENCE [LARGE SCALE GENOMIC DNA]</scope>
    <source>
        <strain evidence="8">CCUG 50347</strain>
    </source>
</reference>
<keyword evidence="8" id="KW-1185">Reference proteome</keyword>
<sequence length="184" mass="19914">MATTALEPIGVEVTGLDLATADDARIDELRSLLAEHGVVVVPAQEGLDEDDLAALRRRVGDVRLAPAPERGGESLFGDRYRAYETLSSDIRMHLAGRTVTDGAGAEQPLFRRHPDTGRTALHLAAPERGAEISGMDGGASRTTIGFLYEHATGADTAYRHTWAPGDVVLWDHDRILHRETVVAR</sequence>
<protein>
    <submittedName>
        <fullName evidence="7">TauD/TfdA dioxygenase family protein</fullName>
    </submittedName>
</protein>
<dbReference type="InterPro" id="IPR042098">
    <property type="entry name" value="TauD-like_sf"/>
</dbReference>
<evidence type="ECO:0000256" key="4">
    <source>
        <dbReference type="ARBA" id="ARBA00023002"/>
    </source>
</evidence>
<evidence type="ECO:0000313" key="7">
    <source>
        <dbReference type="EMBL" id="MFC4836581.1"/>
    </source>
</evidence>
<dbReference type="PANTHER" id="PTHR30468">
    <property type="entry name" value="ALPHA-KETOGLUTARATE-DEPENDENT SULFONATE DIOXYGENASE"/>
    <property type="match status" value="1"/>
</dbReference>
<dbReference type="RefSeq" id="WP_274191121.1">
    <property type="nucleotide sequence ID" value="NZ_BAABHN010000068.1"/>
</dbReference>
<organism evidence="7 8">
    <name type="scientific">Actinomycetospora chibensis</name>
    <dbReference type="NCBI Taxonomy" id="663606"/>
    <lineage>
        <taxon>Bacteria</taxon>
        <taxon>Bacillati</taxon>
        <taxon>Actinomycetota</taxon>
        <taxon>Actinomycetes</taxon>
        <taxon>Pseudonocardiales</taxon>
        <taxon>Pseudonocardiaceae</taxon>
        <taxon>Actinomycetospora</taxon>
    </lineage>
</organism>
<accession>A0ABV9RQT3</accession>
<evidence type="ECO:0000256" key="5">
    <source>
        <dbReference type="ARBA" id="ARBA00023004"/>
    </source>
</evidence>
<evidence type="ECO:0000256" key="2">
    <source>
        <dbReference type="ARBA" id="ARBA00022723"/>
    </source>
</evidence>
<name>A0ABV9RQT3_9PSEU</name>
<keyword evidence="3 7" id="KW-0223">Dioxygenase</keyword>